<proteinExistence type="predicted"/>
<evidence type="ECO:0000313" key="2">
    <source>
        <dbReference type="Proteomes" id="UP001341840"/>
    </source>
</evidence>
<evidence type="ECO:0000313" key="1">
    <source>
        <dbReference type="EMBL" id="MED6173187.1"/>
    </source>
</evidence>
<gene>
    <name evidence="1" type="ORF">PIB30_056880</name>
</gene>
<organism evidence="1 2">
    <name type="scientific">Stylosanthes scabra</name>
    <dbReference type="NCBI Taxonomy" id="79078"/>
    <lineage>
        <taxon>Eukaryota</taxon>
        <taxon>Viridiplantae</taxon>
        <taxon>Streptophyta</taxon>
        <taxon>Embryophyta</taxon>
        <taxon>Tracheophyta</taxon>
        <taxon>Spermatophyta</taxon>
        <taxon>Magnoliopsida</taxon>
        <taxon>eudicotyledons</taxon>
        <taxon>Gunneridae</taxon>
        <taxon>Pentapetalae</taxon>
        <taxon>rosids</taxon>
        <taxon>fabids</taxon>
        <taxon>Fabales</taxon>
        <taxon>Fabaceae</taxon>
        <taxon>Papilionoideae</taxon>
        <taxon>50 kb inversion clade</taxon>
        <taxon>dalbergioids sensu lato</taxon>
        <taxon>Dalbergieae</taxon>
        <taxon>Pterocarpus clade</taxon>
        <taxon>Stylosanthes</taxon>
    </lineage>
</organism>
<protein>
    <submittedName>
        <fullName evidence="1">Uncharacterized protein</fullName>
    </submittedName>
</protein>
<name>A0ABU6VJR3_9FABA</name>
<dbReference type="EMBL" id="JASCZI010151494">
    <property type="protein sequence ID" value="MED6173187.1"/>
    <property type="molecule type" value="Genomic_DNA"/>
</dbReference>
<comment type="caution">
    <text evidence="1">The sequence shown here is derived from an EMBL/GenBank/DDBJ whole genome shotgun (WGS) entry which is preliminary data.</text>
</comment>
<reference evidence="1 2" key="1">
    <citation type="journal article" date="2023" name="Plants (Basel)">
        <title>Bridging the Gap: Combining Genomics and Transcriptomics Approaches to Understand Stylosanthes scabra, an Orphan Legume from the Brazilian Caatinga.</title>
        <authorList>
            <person name="Ferreira-Neto J.R.C."/>
            <person name="da Silva M.D."/>
            <person name="Binneck E."/>
            <person name="de Melo N.F."/>
            <person name="da Silva R.H."/>
            <person name="de Melo A.L.T.M."/>
            <person name="Pandolfi V."/>
            <person name="Bustamante F.O."/>
            <person name="Brasileiro-Vidal A.C."/>
            <person name="Benko-Iseppon A.M."/>
        </authorList>
    </citation>
    <scope>NUCLEOTIDE SEQUENCE [LARGE SCALE GENOMIC DNA]</scope>
    <source>
        <tissue evidence="1">Leaves</tissue>
    </source>
</reference>
<dbReference type="Proteomes" id="UP001341840">
    <property type="component" value="Unassembled WGS sequence"/>
</dbReference>
<accession>A0ABU6VJR3</accession>
<sequence>MEHDYVHIEADEEGLGKCVVHGLAGGALILGILWRMRNEGNVLPSPETPAPRIAMEEIQQALCQQQGG</sequence>
<keyword evidence="2" id="KW-1185">Reference proteome</keyword>